<accession>A0A0F9ITC8</accession>
<reference evidence="1" key="1">
    <citation type="journal article" date="2015" name="Nature">
        <title>Complex archaea that bridge the gap between prokaryotes and eukaryotes.</title>
        <authorList>
            <person name="Spang A."/>
            <person name="Saw J.H."/>
            <person name="Jorgensen S.L."/>
            <person name="Zaremba-Niedzwiedzka K."/>
            <person name="Martijn J."/>
            <person name="Lind A.E."/>
            <person name="van Eijk R."/>
            <person name="Schleper C."/>
            <person name="Guy L."/>
            <person name="Ettema T.J."/>
        </authorList>
    </citation>
    <scope>NUCLEOTIDE SEQUENCE</scope>
</reference>
<comment type="caution">
    <text evidence="1">The sequence shown here is derived from an EMBL/GenBank/DDBJ whole genome shotgun (WGS) entry which is preliminary data.</text>
</comment>
<protein>
    <submittedName>
        <fullName evidence="1">Uncharacterized protein</fullName>
    </submittedName>
</protein>
<evidence type="ECO:0000313" key="1">
    <source>
        <dbReference type="EMBL" id="KKL97055.1"/>
    </source>
</evidence>
<dbReference type="AlphaFoldDB" id="A0A0F9ITC8"/>
<proteinExistence type="predicted"/>
<dbReference type="EMBL" id="LAZR01018265">
    <property type="protein sequence ID" value="KKL97055.1"/>
    <property type="molecule type" value="Genomic_DNA"/>
</dbReference>
<sequence>MTLPYDELRKHFPEEAKKAEEQSREFVKKLVAKFWEMYKEEFNIETVIVEDYAIWLECKVLGLVNDHLTPRIKIKVKE</sequence>
<name>A0A0F9ITC8_9ZZZZ</name>
<organism evidence="1">
    <name type="scientific">marine sediment metagenome</name>
    <dbReference type="NCBI Taxonomy" id="412755"/>
    <lineage>
        <taxon>unclassified sequences</taxon>
        <taxon>metagenomes</taxon>
        <taxon>ecological metagenomes</taxon>
    </lineage>
</organism>
<gene>
    <name evidence="1" type="ORF">LCGC14_1838400</name>
</gene>